<dbReference type="GO" id="GO:0098632">
    <property type="term" value="F:cell-cell adhesion mediator activity"/>
    <property type="evidence" value="ECO:0007669"/>
    <property type="project" value="TreeGrafter"/>
</dbReference>
<keyword evidence="22" id="KW-1185">Reference proteome</keyword>
<feature type="domain" description="Fibronectin type-III" evidence="19">
    <location>
        <begin position="720"/>
        <end position="813"/>
    </location>
</feature>
<feature type="domain" description="Fibronectin type-III" evidence="19">
    <location>
        <begin position="620"/>
        <end position="715"/>
    </location>
</feature>
<accession>A0A9Q0IM04</accession>
<evidence type="ECO:0000256" key="8">
    <source>
        <dbReference type="ARBA" id="ARBA00022737"/>
    </source>
</evidence>
<evidence type="ECO:0000259" key="20">
    <source>
        <dbReference type="PROSITE" id="PS50878"/>
    </source>
</evidence>
<proteinExistence type="inferred from homology"/>
<evidence type="ECO:0000256" key="3">
    <source>
        <dbReference type="ARBA" id="ARBA00022473"/>
    </source>
</evidence>
<dbReference type="InterPro" id="IPR007110">
    <property type="entry name" value="Ig-like_dom"/>
</dbReference>
<evidence type="ECO:0000313" key="21">
    <source>
        <dbReference type="EMBL" id="KAJ3602863.1"/>
    </source>
</evidence>
<dbReference type="SMART" id="SM00060">
    <property type="entry name" value="FN3"/>
    <property type="match status" value="4"/>
</dbReference>
<keyword evidence="14" id="KW-1015">Disulfide bond</keyword>
<dbReference type="FunFam" id="2.60.40.10:FF:000063">
    <property type="entry name" value="neural cell adhesion molecule L1"/>
    <property type="match status" value="1"/>
</dbReference>
<evidence type="ECO:0000256" key="11">
    <source>
        <dbReference type="ARBA" id="ARBA00022902"/>
    </source>
</evidence>
<feature type="domain" description="Ig-like" evidence="18">
    <location>
        <begin position="54"/>
        <end position="141"/>
    </location>
</feature>
<keyword evidence="9" id="KW-0221">Differentiation</keyword>
<dbReference type="Pfam" id="PF00078">
    <property type="entry name" value="RVT_1"/>
    <property type="match status" value="1"/>
</dbReference>
<evidence type="ECO:0000256" key="1">
    <source>
        <dbReference type="ARBA" id="ARBA00004251"/>
    </source>
</evidence>
<comment type="subcellular location">
    <subcellularLocation>
        <location evidence="1">Cell membrane</location>
        <topology evidence="1">Single-pass type I membrane protein</topology>
    </subcellularLocation>
</comment>
<keyword evidence="4" id="KW-1003">Cell membrane</keyword>
<keyword evidence="13" id="KW-0472">Membrane</keyword>
<dbReference type="InterPro" id="IPR043502">
    <property type="entry name" value="DNA/RNA_pol_sf"/>
</dbReference>
<keyword evidence="15" id="KW-0325">Glycoprotein</keyword>
<protein>
    <submittedName>
        <fullName evidence="21">Uncharacterized protein</fullName>
    </submittedName>
</protein>
<reference evidence="21" key="1">
    <citation type="submission" date="2022-07" db="EMBL/GenBank/DDBJ databases">
        <title>Chromosome-level genome of Muraenolepis orangiensis.</title>
        <authorList>
            <person name="Kim J."/>
        </authorList>
    </citation>
    <scope>NUCLEOTIDE SEQUENCE</scope>
    <source>
        <strain evidence="21">KU_S4_2022</strain>
        <tissue evidence="21">Muscle</tissue>
    </source>
</reference>
<dbReference type="GO" id="GO:0005886">
    <property type="term" value="C:plasma membrane"/>
    <property type="evidence" value="ECO:0007669"/>
    <property type="project" value="UniProtKB-SubCell"/>
</dbReference>
<keyword evidence="5" id="KW-0597">Phosphoprotein</keyword>
<dbReference type="SMART" id="SM00408">
    <property type="entry name" value="IGc2"/>
    <property type="match status" value="5"/>
</dbReference>
<dbReference type="InterPro" id="IPR013098">
    <property type="entry name" value="Ig_I-set"/>
</dbReference>
<dbReference type="PROSITE" id="PS50853">
    <property type="entry name" value="FN3"/>
    <property type="match status" value="3"/>
</dbReference>
<feature type="domain" description="Ig-like" evidence="18">
    <location>
        <begin position="520"/>
        <end position="613"/>
    </location>
</feature>
<dbReference type="FunFam" id="2.60.40.10:FF:000367">
    <property type="entry name" value="Neural cell adhesion molecule L1-like protein"/>
    <property type="match status" value="1"/>
</dbReference>
<dbReference type="FunFam" id="2.60.40.10:FF:000005">
    <property type="entry name" value="Neuronal cell adhesion molecule"/>
    <property type="match status" value="1"/>
</dbReference>
<dbReference type="SUPFAM" id="SSF49265">
    <property type="entry name" value="Fibronectin type III"/>
    <property type="match status" value="2"/>
</dbReference>
<dbReference type="PANTHER" id="PTHR44170:SF45">
    <property type="entry name" value="NEURAL CELL ADHESION MOLECULE L1-LIKE PROTEIN ISOFORM X1"/>
    <property type="match status" value="1"/>
</dbReference>
<feature type="domain" description="Fibronectin type-III" evidence="19">
    <location>
        <begin position="1424"/>
        <end position="1521"/>
    </location>
</feature>
<evidence type="ECO:0000256" key="4">
    <source>
        <dbReference type="ARBA" id="ARBA00022475"/>
    </source>
</evidence>
<evidence type="ECO:0000256" key="9">
    <source>
        <dbReference type="ARBA" id="ARBA00022782"/>
    </source>
</evidence>
<dbReference type="CDD" id="cd00063">
    <property type="entry name" value="FN3"/>
    <property type="match status" value="5"/>
</dbReference>
<feature type="domain" description="Ig-like" evidence="18">
    <location>
        <begin position="348"/>
        <end position="423"/>
    </location>
</feature>
<gene>
    <name evidence="21" type="ORF">NHX12_030608</name>
</gene>
<evidence type="ECO:0000259" key="19">
    <source>
        <dbReference type="PROSITE" id="PS50853"/>
    </source>
</evidence>
<evidence type="ECO:0000256" key="2">
    <source>
        <dbReference type="ARBA" id="ARBA00008588"/>
    </source>
</evidence>
<evidence type="ECO:0000256" key="12">
    <source>
        <dbReference type="ARBA" id="ARBA00022989"/>
    </source>
</evidence>
<dbReference type="InterPro" id="IPR000477">
    <property type="entry name" value="RT_dom"/>
</dbReference>
<dbReference type="GO" id="GO:0007420">
    <property type="term" value="P:brain development"/>
    <property type="evidence" value="ECO:0007669"/>
    <property type="project" value="TreeGrafter"/>
</dbReference>
<dbReference type="InterPro" id="IPR036116">
    <property type="entry name" value="FN3_sf"/>
</dbReference>
<dbReference type="PANTHER" id="PTHR44170">
    <property type="entry name" value="PROTEIN SIDEKICK"/>
    <property type="match status" value="1"/>
</dbReference>
<keyword evidence="12" id="KW-1133">Transmembrane helix</keyword>
<dbReference type="Pfam" id="PF13927">
    <property type="entry name" value="Ig_3"/>
    <property type="match status" value="2"/>
</dbReference>
<dbReference type="Gene3D" id="2.60.40.10">
    <property type="entry name" value="Immunoglobulins"/>
    <property type="match status" value="11"/>
</dbReference>
<dbReference type="PROSITE" id="PS50835">
    <property type="entry name" value="IG_LIKE"/>
    <property type="match status" value="6"/>
</dbReference>
<keyword evidence="3" id="KW-0217">Developmental protein</keyword>
<dbReference type="GO" id="GO:0030424">
    <property type="term" value="C:axon"/>
    <property type="evidence" value="ECO:0007669"/>
    <property type="project" value="TreeGrafter"/>
</dbReference>
<keyword evidence="6" id="KW-0812">Transmembrane</keyword>
<dbReference type="FunFam" id="2.60.40.10:FF:000057">
    <property type="entry name" value="neural cell adhesion molecule L1"/>
    <property type="match status" value="1"/>
</dbReference>
<dbReference type="EMBL" id="JANIIK010000046">
    <property type="protein sequence ID" value="KAJ3602863.1"/>
    <property type="molecule type" value="Genomic_DNA"/>
</dbReference>
<keyword evidence="16" id="KW-0393">Immunoglobulin domain</keyword>
<evidence type="ECO:0000256" key="17">
    <source>
        <dbReference type="SAM" id="MobiDB-lite"/>
    </source>
</evidence>
<dbReference type="InterPro" id="IPR036179">
    <property type="entry name" value="Ig-like_dom_sf"/>
</dbReference>
<comment type="similarity">
    <text evidence="2">Belongs to the immunoglobulin superfamily. L1/neurofascin/NgCAM family.</text>
</comment>
<feature type="domain" description="Reverse transcriptase" evidence="20">
    <location>
        <begin position="986"/>
        <end position="1250"/>
    </location>
</feature>
<feature type="region of interest" description="Disordered" evidence="17">
    <location>
        <begin position="700"/>
        <end position="723"/>
    </location>
</feature>
<dbReference type="Pfam" id="PF00041">
    <property type="entry name" value="fn3"/>
    <property type="match status" value="3"/>
</dbReference>
<evidence type="ECO:0000256" key="6">
    <source>
        <dbReference type="ARBA" id="ARBA00022692"/>
    </source>
</evidence>
<sequence length="1528" mass="168906">MPLLRNPGQVALLRNPGQVALLRNPGQVALLCLLVCAFPLTAAIDIPLEVEQPPTITSQAASPIVAFQSDESFPVTCEAKGNPEPQFRWTKNGQEFDPLTDPRLVKEDHSGTFVIPKNGNLSEYQGTYRCFASNNLGTAISEDMDFIVPIVPKFPKEKMEPLVVEEGQPFILQCDPPKGIPPLQIYWMTISLQHIEQDERVSMGLNGDLYFSHAEEKDSRRDYCCFASFPRIRTIVQKTAMSVLVKTTNAILARRPSLLTPPGGRSEERLVKGEDLQLECIAEGFPTPKMEWVKTGHKLPVKARVEHHGKLLVVSSVDERDNGKYVCKARNSHGEVSHSFTVTVEEPPEWVHHPHSQLHTIGSEVNIKCSATGVPPPVITWRVNGVPLEEAPAAPNRKRLGDTIVLHRATAGHSAVYQCHASNRHDLPPKVLTQEGLEYSAVVGKAAILHCKVFGSPPPSITWSKEEGSEPVGGPRFTVHGNGSLEVHGADGEDAGRYTCLAQNTEGTATAAATLSVKAPTRIAVSPRDVRIQAGSATQLSCLAEYDKSFSDDFELLWEKDDIEIASNQTEDSRYLVEDGFLQISNVSHGDQGRYTCVARTPLDRDQATATLTVLDVPDAPEDLLLSEHTSRGVKLSWIPGEDHGVSTIEFVIEYEESQWEPGTWKELLRAPGNHHSALLALHGDLDYRFRVSAINAVGRGRPSPHTERYKTPPAAPDTNPENIKIEGHLPHEMDINWEPLLPIQHNGPGLEYKVSYRRQDLDHDWQEHMVKRHSFVVKKTPTFVPYEIKIQARNHQGWGPEPRVLSGFSGEDFPSAAPDNVAVKVMNGSTVKVSWTRVHKDKLHGHLGGYRVEKVNCVIETGITLLLRPGKEEWAERVSSLLSGTGQEITEPSQIRRRAVSFYSTLYASEYEEGETLSEGFWNGLPQVSEEANSQLEGPLTIQELQTALQGMQGRRAPGIDGLSVEFYKAYWDVLSNDLLDVFNESLASGSMPVSCRRAVITLLPKKGNLQDIKNWRPVSLLCVDYKLLSKALATRLGRAVEQVIHRDQTYCVPGRSMVDNVHLIRDVLEVSSSLDINTGLISLDQEKAFDRVEHSFLWKVMEKFGFSAGFIAKIMVLYNNIESVLKFNGGLCAPFRVCRGVRQGCALSGMLYALSLEPLLSKIRSTLQGLFLPGFNGNLVLSAYADDVVVFVRDQTDIDVLVDINMVWRKDGFKYLGVFLGKEIVVLKNWEDVTEKIEGKLSKLDVSNSQTPGLTVALCRSKTLCLQQLVDAVGPELSDAQALGSLLGLHSVRVAQRILQLWSQILCPEEKRLLRSYGQGGARPDPADPFPEIYLSPGLGELTGPLLQVNWWRLRSLTDAKKKSPHGERQALALPGDRSDGVLPGLTPFSEYSLMVMSFNGRGNGPGSHPVSFRTPEGVPEKNSAFRVTDVQKHTISLAWSPPLEPNGLLTGYQLQYQLINNTEDLGPLQTVDISDPSATKLTLKALEAVSRYRFYLCSCTAMGCGPALTQDSTTTAVAREYGLKY</sequence>
<dbReference type="Pfam" id="PF07679">
    <property type="entry name" value="I-set"/>
    <property type="match status" value="3"/>
</dbReference>
<comment type="caution">
    <text evidence="21">The sequence shown here is derived from an EMBL/GenBank/DDBJ whole genome shotgun (WGS) entry which is preliminary data.</text>
</comment>
<dbReference type="CDD" id="cd01650">
    <property type="entry name" value="RT_nLTR_like"/>
    <property type="match status" value="1"/>
</dbReference>
<keyword evidence="7" id="KW-0732">Signal</keyword>
<keyword evidence="10" id="KW-0130">Cell adhesion</keyword>
<dbReference type="SMART" id="SM00409">
    <property type="entry name" value="IG"/>
    <property type="match status" value="6"/>
</dbReference>
<evidence type="ECO:0000313" key="22">
    <source>
        <dbReference type="Proteomes" id="UP001148018"/>
    </source>
</evidence>
<evidence type="ECO:0000256" key="16">
    <source>
        <dbReference type="ARBA" id="ARBA00023319"/>
    </source>
</evidence>
<dbReference type="OrthoDB" id="6244967at2759"/>
<evidence type="ECO:0000256" key="10">
    <source>
        <dbReference type="ARBA" id="ARBA00022889"/>
    </source>
</evidence>
<dbReference type="FunFam" id="2.60.40.10:FF:000038">
    <property type="entry name" value="Neuronal cell adhesion molecule"/>
    <property type="match status" value="1"/>
</dbReference>
<name>A0A9Q0IM04_9TELE</name>
<evidence type="ECO:0000256" key="5">
    <source>
        <dbReference type="ARBA" id="ARBA00022553"/>
    </source>
</evidence>
<evidence type="ECO:0000256" key="13">
    <source>
        <dbReference type="ARBA" id="ARBA00023136"/>
    </source>
</evidence>
<feature type="domain" description="Ig-like" evidence="18">
    <location>
        <begin position="152"/>
        <end position="242"/>
    </location>
</feature>
<feature type="domain" description="Ig-like" evidence="18">
    <location>
        <begin position="256"/>
        <end position="343"/>
    </location>
</feature>
<dbReference type="SUPFAM" id="SSF48726">
    <property type="entry name" value="Immunoglobulin"/>
    <property type="match status" value="6"/>
</dbReference>
<dbReference type="Proteomes" id="UP001148018">
    <property type="component" value="Unassembled WGS sequence"/>
</dbReference>
<feature type="domain" description="Ig-like" evidence="18">
    <location>
        <begin position="429"/>
        <end position="516"/>
    </location>
</feature>
<dbReference type="SUPFAM" id="SSF56672">
    <property type="entry name" value="DNA/RNA polymerases"/>
    <property type="match status" value="1"/>
</dbReference>
<dbReference type="InterPro" id="IPR013783">
    <property type="entry name" value="Ig-like_fold"/>
</dbReference>
<dbReference type="InterPro" id="IPR003961">
    <property type="entry name" value="FN3_dom"/>
</dbReference>
<dbReference type="InterPro" id="IPR003599">
    <property type="entry name" value="Ig_sub"/>
</dbReference>
<dbReference type="PROSITE" id="PS50878">
    <property type="entry name" value="RT_POL"/>
    <property type="match status" value="1"/>
</dbReference>
<dbReference type="InterPro" id="IPR003598">
    <property type="entry name" value="Ig_sub2"/>
</dbReference>
<dbReference type="GO" id="GO:0007411">
    <property type="term" value="P:axon guidance"/>
    <property type="evidence" value="ECO:0007669"/>
    <property type="project" value="TreeGrafter"/>
</dbReference>
<evidence type="ECO:0000256" key="14">
    <source>
        <dbReference type="ARBA" id="ARBA00023157"/>
    </source>
</evidence>
<organism evidence="21 22">
    <name type="scientific">Muraenolepis orangiensis</name>
    <name type="common">Patagonian moray cod</name>
    <dbReference type="NCBI Taxonomy" id="630683"/>
    <lineage>
        <taxon>Eukaryota</taxon>
        <taxon>Metazoa</taxon>
        <taxon>Chordata</taxon>
        <taxon>Craniata</taxon>
        <taxon>Vertebrata</taxon>
        <taxon>Euteleostomi</taxon>
        <taxon>Actinopterygii</taxon>
        <taxon>Neopterygii</taxon>
        <taxon>Teleostei</taxon>
        <taxon>Neoteleostei</taxon>
        <taxon>Acanthomorphata</taxon>
        <taxon>Zeiogadaria</taxon>
        <taxon>Gadariae</taxon>
        <taxon>Gadiformes</taxon>
        <taxon>Muraenolepidoidei</taxon>
        <taxon>Muraenolepididae</taxon>
        <taxon>Muraenolepis</taxon>
    </lineage>
</organism>
<keyword evidence="8" id="KW-0677">Repeat</keyword>
<evidence type="ECO:0000256" key="15">
    <source>
        <dbReference type="ARBA" id="ARBA00023180"/>
    </source>
</evidence>
<keyword evidence="11" id="KW-0524">Neurogenesis</keyword>
<evidence type="ECO:0000256" key="7">
    <source>
        <dbReference type="ARBA" id="ARBA00022729"/>
    </source>
</evidence>
<evidence type="ECO:0000259" key="18">
    <source>
        <dbReference type="PROSITE" id="PS50835"/>
    </source>
</evidence>